<dbReference type="GO" id="GO:0033072">
    <property type="term" value="P:vancomycin biosynthetic process"/>
    <property type="evidence" value="ECO:0007669"/>
    <property type="project" value="UniProtKB-ARBA"/>
</dbReference>
<dbReference type="Pfam" id="PF06722">
    <property type="entry name" value="EryCIII-like_C"/>
    <property type="match status" value="1"/>
</dbReference>
<dbReference type="CDD" id="cd03784">
    <property type="entry name" value="GT1_Gtf-like"/>
    <property type="match status" value="1"/>
</dbReference>
<proteinExistence type="predicted"/>
<dbReference type="OrthoDB" id="9805366at2"/>
<dbReference type="Pfam" id="PF03033">
    <property type="entry name" value="Glyco_transf_28"/>
    <property type="match status" value="1"/>
</dbReference>
<dbReference type="SUPFAM" id="SSF53756">
    <property type="entry name" value="UDP-Glycosyltransferase/glycogen phosphorylase"/>
    <property type="match status" value="1"/>
</dbReference>
<dbReference type="Proteomes" id="UP000050454">
    <property type="component" value="Unassembled WGS sequence"/>
</dbReference>
<sequence>MKIILTSIGTRGDMEPFLAIAEILQERGHKVICLFPEQFRSLAEDSGFEFASLGTEFIEMLNSPVGVTVMGGGRFGFKKIRALLKLASMQKEINKAMILKQESVIEKENPDRIVHNGKTMYPVIWGTENKEKRFLVSPVPYLHYVKDHSHLAFNRNFGPFLNKLTYDLANFGLIKTISGSLKSLAKPKQLSTREIKKALFEEQVIYTVSPSLFQRPDYWSEKLRVLGYHERKKTLHWSPSKELETFLSNHPKVILATFGSMINTDPLKKTEILLDILERNKIPAIINTASGGLVQPENYNKELFHFADRIPYDWICPKLFAMIHHGGSGTTHTAIKYGCASLIIPHIIDQFVWNKIIHKKGLGPLGVNISKISFGNLEPLIIDLYTNKKYKLNAEATGLEIKNEAYRDEICKTIEASIKL</sequence>
<protein>
    <submittedName>
        <fullName evidence="3">UDP-glucose:sterol glucosyltransferase</fullName>
    </submittedName>
</protein>
<dbReference type="Gene3D" id="3.40.50.2000">
    <property type="entry name" value="Glycogen Phosphorylase B"/>
    <property type="match status" value="2"/>
</dbReference>
<feature type="domain" description="Glycosyltransferase family 28 N-terminal" evidence="1">
    <location>
        <begin position="3"/>
        <end position="99"/>
    </location>
</feature>
<dbReference type="PATRIC" id="fig|1605367.3.peg.291"/>
<evidence type="ECO:0000259" key="2">
    <source>
        <dbReference type="Pfam" id="PF06722"/>
    </source>
</evidence>
<dbReference type="EMBL" id="LGTQ01000010">
    <property type="protein sequence ID" value="KPM47666.1"/>
    <property type="molecule type" value="Genomic_DNA"/>
</dbReference>
<dbReference type="InterPro" id="IPR010610">
    <property type="entry name" value="EryCIII-like_C"/>
</dbReference>
<comment type="caution">
    <text evidence="3">The sequence shown here is derived from an EMBL/GenBank/DDBJ whole genome shotgun (WGS) entry which is preliminary data.</text>
</comment>
<reference evidence="3 4" key="1">
    <citation type="submission" date="2015-07" db="EMBL/GenBank/DDBJ databases">
        <title>The draft genome sequence of Leadbetterella sp. JN14-9.</title>
        <authorList>
            <person name="Liu Y."/>
            <person name="Du J."/>
            <person name="Shao Z."/>
        </authorList>
    </citation>
    <scope>NUCLEOTIDE SEQUENCE [LARGE SCALE GENOMIC DNA]</scope>
    <source>
        <strain evidence="3 4">JN14-9</strain>
    </source>
</reference>
<organism evidence="3 4">
    <name type="scientific">Jiulongibacter sediminis</name>
    <dbReference type="NCBI Taxonomy" id="1605367"/>
    <lineage>
        <taxon>Bacteria</taxon>
        <taxon>Pseudomonadati</taxon>
        <taxon>Bacteroidota</taxon>
        <taxon>Cytophagia</taxon>
        <taxon>Cytophagales</taxon>
        <taxon>Leadbetterellaceae</taxon>
        <taxon>Jiulongibacter</taxon>
    </lineage>
</organism>
<feature type="domain" description="Erythromycin biosynthesis protein CIII-like C-terminal" evidence="2">
    <location>
        <begin position="307"/>
        <end position="394"/>
    </location>
</feature>
<dbReference type="InterPro" id="IPR004276">
    <property type="entry name" value="GlycoTrans_28_N"/>
</dbReference>
<gene>
    <name evidence="3" type="ORF">AFM12_14435</name>
</gene>
<dbReference type="PANTHER" id="PTHR48050:SF13">
    <property type="entry name" value="STEROL 3-BETA-GLUCOSYLTRANSFERASE UGT80A2"/>
    <property type="match status" value="1"/>
</dbReference>
<evidence type="ECO:0000313" key="3">
    <source>
        <dbReference type="EMBL" id="KPM47666.1"/>
    </source>
</evidence>
<dbReference type="GO" id="GO:0005975">
    <property type="term" value="P:carbohydrate metabolic process"/>
    <property type="evidence" value="ECO:0007669"/>
    <property type="project" value="InterPro"/>
</dbReference>
<evidence type="ECO:0000259" key="1">
    <source>
        <dbReference type="Pfam" id="PF03033"/>
    </source>
</evidence>
<dbReference type="GO" id="GO:0008194">
    <property type="term" value="F:UDP-glycosyltransferase activity"/>
    <property type="evidence" value="ECO:0007669"/>
    <property type="project" value="InterPro"/>
</dbReference>
<dbReference type="InterPro" id="IPR050426">
    <property type="entry name" value="Glycosyltransferase_28"/>
</dbReference>
<dbReference type="STRING" id="1605367.AFM12_14435"/>
<evidence type="ECO:0000313" key="4">
    <source>
        <dbReference type="Proteomes" id="UP000050454"/>
    </source>
</evidence>
<keyword evidence="3" id="KW-0808">Transferase</keyword>
<dbReference type="PANTHER" id="PTHR48050">
    <property type="entry name" value="STEROL 3-BETA-GLUCOSYLTRANSFERASE"/>
    <property type="match status" value="1"/>
</dbReference>
<dbReference type="InterPro" id="IPR002213">
    <property type="entry name" value="UDP_glucos_trans"/>
</dbReference>
<dbReference type="AlphaFoldDB" id="A0A0P7BK85"/>
<accession>A0A0P7BK85</accession>
<dbReference type="GO" id="GO:0016758">
    <property type="term" value="F:hexosyltransferase activity"/>
    <property type="evidence" value="ECO:0007669"/>
    <property type="project" value="InterPro"/>
</dbReference>
<name>A0A0P7BK85_9BACT</name>
<keyword evidence="4" id="KW-1185">Reference proteome</keyword>
<dbReference type="RefSeq" id="WP_055149450.1">
    <property type="nucleotide sequence ID" value="NZ_JXSZ01000010.1"/>
</dbReference>